<gene>
    <name evidence="2" type="ORF">OIDMADRAFT_17819</name>
</gene>
<feature type="compositionally biased region" description="Polar residues" evidence="1">
    <location>
        <begin position="31"/>
        <end position="44"/>
    </location>
</feature>
<evidence type="ECO:0000313" key="2">
    <source>
        <dbReference type="EMBL" id="KIN05037.1"/>
    </source>
</evidence>
<evidence type="ECO:0000256" key="1">
    <source>
        <dbReference type="SAM" id="MobiDB-lite"/>
    </source>
</evidence>
<dbReference type="Proteomes" id="UP000054321">
    <property type="component" value="Unassembled WGS sequence"/>
</dbReference>
<sequence>MGNVAVGEPYDKGNMDTERNNSHPTYGTAGDKSTNGSSVQQASVAANGKTGLYNPILPAGPGENGATDYTSGARRISGKSADSQNLGQQKSPVLQGVGQSEMASGSTSAQKNGLTYDESNAEARKTSDSGVTSPTREGGRRKSRQSSGSKSIDRGDLAFRSVSREAYRKQSERNALAPLHKTASARRRAAQASTEDGYEDEVDTGVADTSATKERKPSLKDRIKAKFSRN</sequence>
<dbReference type="InParanoid" id="A0A0C3HRZ8"/>
<evidence type="ECO:0000313" key="3">
    <source>
        <dbReference type="Proteomes" id="UP000054321"/>
    </source>
</evidence>
<proteinExistence type="predicted"/>
<accession>A0A0C3HRZ8</accession>
<feature type="compositionally biased region" description="Basic and acidic residues" evidence="1">
    <location>
        <begin position="9"/>
        <end position="21"/>
    </location>
</feature>
<protein>
    <submittedName>
        <fullName evidence="2">Uncharacterized protein</fullName>
    </submittedName>
</protein>
<dbReference type="EMBL" id="KN832872">
    <property type="protein sequence ID" value="KIN05037.1"/>
    <property type="molecule type" value="Genomic_DNA"/>
</dbReference>
<dbReference type="HOGENOM" id="CLU_1205098_0_0_1"/>
<feature type="compositionally biased region" description="Basic and acidic residues" evidence="1">
    <location>
        <begin position="211"/>
        <end position="224"/>
    </location>
</feature>
<reference evidence="2 3" key="1">
    <citation type="submission" date="2014-04" db="EMBL/GenBank/DDBJ databases">
        <authorList>
            <consortium name="DOE Joint Genome Institute"/>
            <person name="Kuo A."/>
            <person name="Martino E."/>
            <person name="Perotto S."/>
            <person name="Kohler A."/>
            <person name="Nagy L.G."/>
            <person name="Floudas D."/>
            <person name="Copeland A."/>
            <person name="Barry K.W."/>
            <person name="Cichocki N."/>
            <person name="Veneault-Fourrey C."/>
            <person name="LaButti K."/>
            <person name="Lindquist E.A."/>
            <person name="Lipzen A."/>
            <person name="Lundell T."/>
            <person name="Morin E."/>
            <person name="Murat C."/>
            <person name="Sun H."/>
            <person name="Tunlid A."/>
            <person name="Henrissat B."/>
            <person name="Grigoriev I.V."/>
            <person name="Hibbett D.S."/>
            <person name="Martin F."/>
            <person name="Nordberg H.P."/>
            <person name="Cantor M.N."/>
            <person name="Hua S.X."/>
        </authorList>
    </citation>
    <scope>NUCLEOTIDE SEQUENCE [LARGE SCALE GENOMIC DNA]</scope>
    <source>
        <strain evidence="2 3">Zn</strain>
    </source>
</reference>
<name>A0A0C3HRZ8_OIDMZ</name>
<feature type="region of interest" description="Disordered" evidence="1">
    <location>
        <begin position="1"/>
        <end position="230"/>
    </location>
</feature>
<keyword evidence="3" id="KW-1185">Reference proteome</keyword>
<dbReference type="AlphaFoldDB" id="A0A0C3HRZ8"/>
<organism evidence="2 3">
    <name type="scientific">Oidiodendron maius (strain Zn)</name>
    <dbReference type="NCBI Taxonomy" id="913774"/>
    <lineage>
        <taxon>Eukaryota</taxon>
        <taxon>Fungi</taxon>
        <taxon>Dikarya</taxon>
        <taxon>Ascomycota</taxon>
        <taxon>Pezizomycotina</taxon>
        <taxon>Leotiomycetes</taxon>
        <taxon>Leotiomycetes incertae sedis</taxon>
        <taxon>Myxotrichaceae</taxon>
        <taxon>Oidiodendron</taxon>
    </lineage>
</organism>
<feature type="compositionally biased region" description="Polar residues" evidence="1">
    <location>
        <begin position="80"/>
        <end position="113"/>
    </location>
</feature>
<reference evidence="3" key="2">
    <citation type="submission" date="2015-01" db="EMBL/GenBank/DDBJ databases">
        <title>Evolutionary Origins and Diversification of the Mycorrhizal Mutualists.</title>
        <authorList>
            <consortium name="DOE Joint Genome Institute"/>
            <consortium name="Mycorrhizal Genomics Consortium"/>
            <person name="Kohler A."/>
            <person name="Kuo A."/>
            <person name="Nagy L.G."/>
            <person name="Floudas D."/>
            <person name="Copeland A."/>
            <person name="Barry K.W."/>
            <person name="Cichocki N."/>
            <person name="Veneault-Fourrey C."/>
            <person name="LaButti K."/>
            <person name="Lindquist E.A."/>
            <person name="Lipzen A."/>
            <person name="Lundell T."/>
            <person name="Morin E."/>
            <person name="Murat C."/>
            <person name="Riley R."/>
            <person name="Ohm R."/>
            <person name="Sun H."/>
            <person name="Tunlid A."/>
            <person name="Henrissat B."/>
            <person name="Grigoriev I.V."/>
            <person name="Hibbett D.S."/>
            <person name="Martin F."/>
        </authorList>
    </citation>
    <scope>NUCLEOTIDE SEQUENCE [LARGE SCALE GENOMIC DNA]</scope>
    <source>
        <strain evidence="3">Zn</strain>
    </source>
</reference>
<feature type="compositionally biased region" description="Basic and acidic residues" evidence="1">
    <location>
        <begin position="151"/>
        <end position="172"/>
    </location>
</feature>